<dbReference type="RefSeq" id="WP_149111243.1">
    <property type="nucleotide sequence ID" value="NZ_CP042425.1"/>
</dbReference>
<feature type="binding site" evidence="7">
    <location>
        <position position="72"/>
    </location>
    <ligand>
        <name>ATP</name>
        <dbReference type="ChEBI" id="CHEBI:30616"/>
    </ligand>
</feature>
<keyword evidence="3" id="KW-0808">Transferase</keyword>
<evidence type="ECO:0000256" key="3">
    <source>
        <dbReference type="ARBA" id="ARBA00022679"/>
    </source>
</evidence>
<gene>
    <name evidence="10" type="ORF">PX52LOC_03479</name>
</gene>
<dbReference type="GO" id="GO:0005524">
    <property type="term" value="F:ATP binding"/>
    <property type="evidence" value="ECO:0007669"/>
    <property type="project" value="UniProtKB-UniRule"/>
</dbReference>
<dbReference type="PROSITE" id="PS00108">
    <property type="entry name" value="PROTEIN_KINASE_ST"/>
    <property type="match status" value="1"/>
</dbReference>
<dbReference type="InterPro" id="IPR017441">
    <property type="entry name" value="Protein_kinase_ATP_BS"/>
</dbReference>
<evidence type="ECO:0000256" key="7">
    <source>
        <dbReference type="PROSITE-ProRule" id="PRU10141"/>
    </source>
</evidence>
<keyword evidence="6 7" id="KW-0067">ATP-binding</keyword>
<evidence type="ECO:0000256" key="2">
    <source>
        <dbReference type="ARBA" id="ARBA00022527"/>
    </source>
</evidence>
<dbReference type="OrthoDB" id="6111975at2"/>
<keyword evidence="8" id="KW-1133">Transmembrane helix</keyword>
<evidence type="ECO:0000259" key="9">
    <source>
        <dbReference type="PROSITE" id="PS50011"/>
    </source>
</evidence>
<evidence type="ECO:0000313" key="10">
    <source>
        <dbReference type="EMBL" id="QEL16520.1"/>
    </source>
</evidence>
<dbReference type="InterPro" id="IPR000719">
    <property type="entry name" value="Prot_kinase_dom"/>
</dbReference>
<dbReference type="EMBL" id="CP042425">
    <property type="protein sequence ID" value="QEL16520.1"/>
    <property type="molecule type" value="Genomic_DNA"/>
</dbReference>
<dbReference type="InterPro" id="IPR011009">
    <property type="entry name" value="Kinase-like_dom_sf"/>
</dbReference>
<organism evidence="10 11">
    <name type="scientific">Limnoglobus roseus</name>
    <dbReference type="NCBI Taxonomy" id="2598579"/>
    <lineage>
        <taxon>Bacteria</taxon>
        <taxon>Pseudomonadati</taxon>
        <taxon>Planctomycetota</taxon>
        <taxon>Planctomycetia</taxon>
        <taxon>Gemmatales</taxon>
        <taxon>Gemmataceae</taxon>
        <taxon>Limnoglobus</taxon>
    </lineage>
</organism>
<feature type="domain" description="Protein kinase" evidence="9">
    <location>
        <begin position="43"/>
        <end position="303"/>
    </location>
</feature>
<dbReference type="Proteomes" id="UP000324974">
    <property type="component" value="Chromosome"/>
</dbReference>
<evidence type="ECO:0000256" key="8">
    <source>
        <dbReference type="SAM" id="Phobius"/>
    </source>
</evidence>
<protein>
    <recommendedName>
        <fullName evidence="1">non-specific serine/threonine protein kinase</fullName>
        <ecNumber evidence="1">2.7.11.1</ecNumber>
    </recommendedName>
</protein>
<dbReference type="PANTHER" id="PTHR43289:SF34">
    <property type="entry name" value="SERINE_THREONINE-PROTEIN KINASE YBDM-RELATED"/>
    <property type="match status" value="1"/>
</dbReference>
<evidence type="ECO:0000313" key="11">
    <source>
        <dbReference type="Proteomes" id="UP000324974"/>
    </source>
</evidence>
<dbReference type="Gene3D" id="1.10.510.10">
    <property type="entry name" value="Transferase(Phosphotransferase) domain 1"/>
    <property type="match status" value="1"/>
</dbReference>
<dbReference type="SUPFAM" id="SSF56112">
    <property type="entry name" value="Protein kinase-like (PK-like)"/>
    <property type="match status" value="1"/>
</dbReference>
<reference evidence="11" key="1">
    <citation type="submission" date="2019-08" db="EMBL/GenBank/DDBJ databases">
        <title>Limnoglobus roseus gen. nov., sp. nov., a novel freshwater planctomycete with a giant genome from the family Gemmataceae.</title>
        <authorList>
            <person name="Kulichevskaya I.S."/>
            <person name="Naumoff D.G."/>
            <person name="Miroshnikov K."/>
            <person name="Ivanova A."/>
            <person name="Philippov D.A."/>
            <person name="Hakobyan A."/>
            <person name="Rijpstra I.C."/>
            <person name="Sinninghe Damste J.S."/>
            <person name="Liesack W."/>
            <person name="Dedysh S.N."/>
        </authorList>
    </citation>
    <scope>NUCLEOTIDE SEQUENCE [LARGE SCALE GENOMIC DNA]</scope>
    <source>
        <strain evidence="11">PX52</strain>
    </source>
</reference>
<feature type="transmembrane region" description="Helical" evidence="8">
    <location>
        <begin position="325"/>
        <end position="348"/>
    </location>
</feature>
<keyword evidence="4 7" id="KW-0547">Nucleotide-binding</keyword>
<dbReference type="KEGG" id="lrs:PX52LOC_03479"/>
<evidence type="ECO:0000256" key="6">
    <source>
        <dbReference type="ARBA" id="ARBA00022840"/>
    </source>
</evidence>
<dbReference type="CDD" id="cd14014">
    <property type="entry name" value="STKc_PknB_like"/>
    <property type="match status" value="1"/>
</dbReference>
<dbReference type="Pfam" id="PF00069">
    <property type="entry name" value="Pkinase"/>
    <property type="match status" value="1"/>
</dbReference>
<dbReference type="AlphaFoldDB" id="A0A5C1ACP9"/>
<sequence>MADPKRLVPEFVELNVDTPAPADSQSTPYGTAAHHGVFPIPGYELMEQIGRGGMGVVYKARQVALNRHVAIKLLPNVEQVGPNAVARFFAEAQSVAEVRHPNVVDVYDFGQVNGVPYLVMELLDGGHLGDLQRAEQRRDPWAMSVTVAKVCRGVAAAHKAGIVHRDLKPNNILFTRFGEPKVVDFGLAKRAMSNLTQSVAVMGTPYYMSPEQAKGKSKLVGPPTDVWALGAMLYECLAGCRPFDADNQFSLLHQIITEEPESPRIHNAELPPALEAIVLKCLRKNPDQRFPTAGKLAEALERFSQDGVELVPRAAAWAVRWGQSLAALGVVALILALFGISGTALWLWQNAEAEKRELHQKARELQSAGERGASAP</sequence>
<dbReference type="InterPro" id="IPR008271">
    <property type="entry name" value="Ser/Thr_kinase_AS"/>
</dbReference>
<keyword evidence="8" id="KW-0812">Transmembrane</keyword>
<dbReference type="GO" id="GO:0004674">
    <property type="term" value="F:protein serine/threonine kinase activity"/>
    <property type="evidence" value="ECO:0007669"/>
    <property type="project" value="UniProtKB-KW"/>
</dbReference>
<dbReference type="SMART" id="SM00220">
    <property type="entry name" value="S_TKc"/>
    <property type="match status" value="1"/>
</dbReference>
<keyword evidence="8" id="KW-0472">Membrane</keyword>
<dbReference type="PROSITE" id="PS00107">
    <property type="entry name" value="PROTEIN_KINASE_ATP"/>
    <property type="match status" value="1"/>
</dbReference>
<keyword evidence="5 10" id="KW-0418">Kinase</keyword>
<evidence type="ECO:0000256" key="4">
    <source>
        <dbReference type="ARBA" id="ARBA00022741"/>
    </source>
</evidence>
<keyword evidence="11" id="KW-1185">Reference proteome</keyword>
<keyword evidence="2 10" id="KW-0723">Serine/threonine-protein kinase</keyword>
<evidence type="ECO:0000256" key="1">
    <source>
        <dbReference type="ARBA" id="ARBA00012513"/>
    </source>
</evidence>
<evidence type="ECO:0000256" key="5">
    <source>
        <dbReference type="ARBA" id="ARBA00022777"/>
    </source>
</evidence>
<proteinExistence type="predicted"/>
<accession>A0A5C1ACP9</accession>
<dbReference type="FunFam" id="1.10.510.10:FF:000021">
    <property type="entry name" value="Serine/threonine protein kinase"/>
    <property type="match status" value="1"/>
</dbReference>
<dbReference type="EC" id="2.7.11.1" evidence="1"/>
<name>A0A5C1ACP9_9BACT</name>
<dbReference type="Gene3D" id="3.30.200.20">
    <property type="entry name" value="Phosphorylase Kinase, domain 1"/>
    <property type="match status" value="1"/>
</dbReference>
<dbReference type="PANTHER" id="PTHR43289">
    <property type="entry name" value="MITOGEN-ACTIVATED PROTEIN KINASE KINASE KINASE 20-RELATED"/>
    <property type="match status" value="1"/>
</dbReference>
<dbReference type="PROSITE" id="PS50011">
    <property type="entry name" value="PROTEIN_KINASE_DOM"/>
    <property type="match status" value="1"/>
</dbReference>